<sequence>MYPSAVRVAGTDGSVSSHGRVRLPPPGHPRRHRDGDDQGGGGEALPVAEPQVQGHVREQQQLRQRVQDGELPRRRVQVARPRAQVLLQEGLLVHASPAVSAVALLVGCVSAEIVVTCSPLSVVHDELLFLAYRLVELLSIILA</sequence>
<protein>
    <submittedName>
        <fullName evidence="2">Uncharacterized protein</fullName>
    </submittedName>
</protein>
<dbReference type="PaxDb" id="65489-OBART02G24930.3"/>
<evidence type="ECO:0000313" key="3">
    <source>
        <dbReference type="Proteomes" id="UP000026960"/>
    </source>
</evidence>
<dbReference type="EnsemblPlants" id="OBART02G24930.3">
    <property type="protein sequence ID" value="OBART02G24930.3"/>
    <property type="gene ID" value="OBART02G24930"/>
</dbReference>
<dbReference type="STRING" id="65489.A0A0D3F7W5"/>
<name>A0A0D3F7W5_9ORYZ</name>
<dbReference type="HOGENOM" id="CLU_1809153_0_0_1"/>
<organism evidence="2">
    <name type="scientific">Oryza barthii</name>
    <dbReference type="NCBI Taxonomy" id="65489"/>
    <lineage>
        <taxon>Eukaryota</taxon>
        <taxon>Viridiplantae</taxon>
        <taxon>Streptophyta</taxon>
        <taxon>Embryophyta</taxon>
        <taxon>Tracheophyta</taxon>
        <taxon>Spermatophyta</taxon>
        <taxon>Magnoliopsida</taxon>
        <taxon>Liliopsida</taxon>
        <taxon>Poales</taxon>
        <taxon>Poaceae</taxon>
        <taxon>BOP clade</taxon>
        <taxon>Oryzoideae</taxon>
        <taxon>Oryzeae</taxon>
        <taxon>Oryzinae</taxon>
        <taxon>Oryza</taxon>
    </lineage>
</organism>
<feature type="compositionally biased region" description="Basic and acidic residues" evidence="1">
    <location>
        <begin position="55"/>
        <end position="73"/>
    </location>
</feature>
<evidence type="ECO:0000256" key="1">
    <source>
        <dbReference type="SAM" id="MobiDB-lite"/>
    </source>
</evidence>
<accession>A0A0D3F7W5</accession>
<dbReference type="Gramene" id="OBART02G24930.3">
    <property type="protein sequence ID" value="OBART02G24930.3"/>
    <property type="gene ID" value="OBART02G24930"/>
</dbReference>
<dbReference type="Proteomes" id="UP000026960">
    <property type="component" value="Chromosome 2"/>
</dbReference>
<keyword evidence="3" id="KW-1185">Reference proteome</keyword>
<reference evidence="2" key="1">
    <citation type="journal article" date="2009" name="Rice">
        <title>De Novo Next Generation Sequencing of Plant Genomes.</title>
        <authorList>
            <person name="Rounsley S."/>
            <person name="Marri P.R."/>
            <person name="Yu Y."/>
            <person name="He R."/>
            <person name="Sisneros N."/>
            <person name="Goicoechea J.L."/>
            <person name="Lee S.J."/>
            <person name="Angelova A."/>
            <person name="Kudrna D."/>
            <person name="Luo M."/>
            <person name="Affourtit J."/>
            <person name="Desany B."/>
            <person name="Knight J."/>
            <person name="Niazi F."/>
            <person name="Egholm M."/>
            <person name="Wing R.A."/>
        </authorList>
    </citation>
    <scope>NUCLEOTIDE SEQUENCE [LARGE SCALE GENOMIC DNA]</scope>
    <source>
        <strain evidence="2">cv. IRGC 105608</strain>
    </source>
</reference>
<reference evidence="2" key="2">
    <citation type="submission" date="2015-03" db="UniProtKB">
        <authorList>
            <consortium name="EnsemblPlants"/>
        </authorList>
    </citation>
    <scope>IDENTIFICATION</scope>
</reference>
<feature type="region of interest" description="Disordered" evidence="1">
    <location>
        <begin position="1"/>
        <end position="74"/>
    </location>
</feature>
<dbReference type="AlphaFoldDB" id="A0A0D3F7W5"/>
<proteinExistence type="predicted"/>
<evidence type="ECO:0000313" key="2">
    <source>
        <dbReference type="EnsemblPlants" id="OBART02G24930.3"/>
    </source>
</evidence>